<gene>
    <name evidence="8" type="primary">fliD</name>
    <name evidence="8" type="ORF">N0K08_18470</name>
</gene>
<keyword evidence="4 5" id="KW-0975">Bacterial flagellum</keyword>
<organism evidence="8 9">
    <name type="scientific">Acidovorax bellezanensis</name>
    <dbReference type="NCBI Taxonomy" id="2976702"/>
    <lineage>
        <taxon>Bacteria</taxon>
        <taxon>Pseudomonadati</taxon>
        <taxon>Pseudomonadota</taxon>
        <taxon>Betaproteobacteria</taxon>
        <taxon>Burkholderiales</taxon>
        <taxon>Comamonadaceae</taxon>
        <taxon>Acidovorax</taxon>
    </lineage>
</organism>
<dbReference type="Pfam" id="PF07195">
    <property type="entry name" value="FliD_C"/>
    <property type="match status" value="1"/>
</dbReference>
<dbReference type="Pfam" id="PF02465">
    <property type="entry name" value="FliD_N"/>
    <property type="match status" value="1"/>
</dbReference>
<keyword evidence="9" id="KW-1185">Reference proteome</keyword>
<dbReference type="PANTHER" id="PTHR30288">
    <property type="entry name" value="FLAGELLAR CAP/ASSEMBLY PROTEIN FLID"/>
    <property type="match status" value="1"/>
</dbReference>
<evidence type="ECO:0000313" key="9">
    <source>
        <dbReference type="Proteomes" id="UP001525968"/>
    </source>
</evidence>
<comment type="subcellular location">
    <subcellularLocation>
        <location evidence="5">Secreted</location>
    </subcellularLocation>
    <subcellularLocation>
        <location evidence="5">Bacterial flagellum</location>
    </subcellularLocation>
</comment>
<dbReference type="InterPro" id="IPR010809">
    <property type="entry name" value="FliD_C"/>
</dbReference>
<name>A0ABT2PQ82_9BURK</name>
<protein>
    <recommendedName>
        <fullName evidence="5">Flagellar hook-associated protein 2</fullName>
        <shortName evidence="5">HAP2</shortName>
    </recommendedName>
    <alternativeName>
        <fullName evidence="5">Flagellar cap protein</fullName>
    </alternativeName>
</protein>
<proteinExistence type="inferred from homology"/>
<evidence type="ECO:0000256" key="2">
    <source>
        <dbReference type="ARBA" id="ARBA00011255"/>
    </source>
</evidence>
<comment type="similarity">
    <text evidence="1 5">Belongs to the FliD family.</text>
</comment>
<evidence type="ECO:0000256" key="5">
    <source>
        <dbReference type="RuleBase" id="RU362066"/>
    </source>
</evidence>
<feature type="domain" description="Flagellar hook-associated protein 2 C-terminal" evidence="7">
    <location>
        <begin position="247"/>
        <end position="473"/>
    </location>
</feature>
<evidence type="ECO:0000259" key="6">
    <source>
        <dbReference type="Pfam" id="PF02465"/>
    </source>
</evidence>
<evidence type="ECO:0000256" key="3">
    <source>
        <dbReference type="ARBA" id="ARBA00023054"/>
    </source>
</evidence>
<keyword evidence="5" id="KW-0964">Secreted</keyword>
<dbReference type="Pfam" id="PF07196">
    <property type="entry name" value="Flagellin_IN"/>
    <property type="match status" value="1"/>
</dbReference>
<dbReference type="RefSeq" id="WP_261501862.1">
    <property type="nucleotide sequence ID" value="NZ_JAODYH010000010.1"/>
</dbReference>
<evidence type="ECO:0000313" key="8">
    <source>
        <dbReference type="EMBL" id="MCT9812620.1"/>
    </source>
</evidence>
<feature type="domain" description="Flagellar hook-associated protein 2 N-terminal" evidence="6">
    <location>
        <begin position="10"/>
        <end position="106"/>
    </location>
</feature>
<evidence type="ECO:0000259" key="7">
    <source>
        <dbReference type="Pfam" id="PF07195"/>
    </source>
</evidence>
<comment type="function">
    <text evidence="5">Required for morphogenesis and for the elongation of the flagellar filament by facilitating polymerization of the flagellin monomers at the tip of growing filament. Forms a capping structure, which prevents flagellin subunits (transported through the central channel of the flagellum) from leaking out without polymerization at the distal end.</text>
</comment>
<comment type="subunit">
    <text evidence="2 5">Homopentamer.</text>
</comment>
<keyword evidence="3" id="KW-0175">Coiled coil</keyword>
<accession>A0ABT2PQ82</accession>
<dbReference type="InterPro" id="IPR003481">
    <property type="entry name" value="FliD_N"/>
</dbReference>
<reference evidence="8 9" key="1">
    <citation type="submission" date="2022-09" db="EMBL/GenBank/DDBJ databases">
        <title>Draft genome of isolate Be4.</title>
        <authorList>
            <person name="Sanchez-Castro I."/>
            <person name="Martinez-Rodriguez P."/>
            <person name="Descostes M."/>
            <person name="Merroun M."/>
        </authorList>
    </citation>
    <scope>NUCLEOTIDE SEQUENCE [LARGE SCALE GENOMIC DNA]</scope>
    <source>
        <strain evidence="8 9">Be4</strain>
    </source>
</reference>
<comment type="caution">
    <text evidence="8">The sequence shown here is derived from an EMBL/GenBank/DDBJ whole genome shotgun (WGS) entry which is preliminary data.</text>
</comment>
<keyword evidence="8" id="KW-0969">Cilium</keyword>
<dbReference type="EMBL" id="JAODYH010000010">
    <property type="protein sequence ID" value="MCT9812620.1"/>
    <property type="molecule type" value="Genomic_DNA"/>
</dbReference>
<dbReference type="Proteomes" id="UP001525968">
    <property type="component" value="Unassembled WGS sequence"/>
</dbReference>
<sequence length="492" mass="51344">MGLSSVGIGSNMNVSEMVASLVALEKKPIAALQTKAAGINSQMSAFSQLKSQISNLQTQVEKLTSAATWQGRILSSSNTAIVSGTATTKAAFGTFDVAVQQMASAQSLGSALVPKDSVLGQGKLTINLGEWVRDPADPSQPPAAATLPLQLKPNEVDGKPQSVTIDIGPEDDTLAKVAAKINAANGGVTATVLRDHTGERLTLQSTATGGNAAFTVAVDELAGQPGLKRFEYLGTDNSAGMTRSQTAQDTLATINGIAMSSRNNVFNEVADGVSLTVSQKMALGDAPVRITIKGDTETAKTALKNLVESYNALSSAMTTMTAYDKDTKAAGTLQGDSTAIGLQSALRQLLTGNSGAGGAFGTLSQMGLEFQTSGSLKIDDTKLTKALEDPDSMTKFFAADLEGESNDGLGVRLKAFTSGLLSSDGVFAGKDESMKTQLKRNTQDQERLTTRVNAYEKRLLAQYTALDVKMASLSSLDAYVSQQVSQWNKSSG</sequence>
<keyword evidence="8" id="KW-0966">Cell projection</keyword>
<dbReference type="InterPro" id="IPR040026">
    <property type="entry name" value="FliD"/>
</dbReference>
<keyword evidence="8" id="KW-0282">Flagellum</keyword>
<dbReference type="PANTHER" id="PTHR30288:SF0">
    <property type="entry name" value="FLAGELLAR HOOK-ASSOCIATED PROTEIN 2"/>
    <property type="match status" value="1"/>
</dbReference>
<evidence type="ECO:0000256" key="1">
    <source>
        <dbReference type="ARBA" id="ARBA00009764"/>
    </source>
</evidence>
<dbReference type="InterPro" id="IPR010810">
    <property type="entry name" value="Flagellin_hook_IN_motif"/>
</dbReference>
<evidence type="ECO:0000256" key="4">
    <source>
        <dbReference type="ARBA" id="ARBA00023143"/>
    </source>
</evidence>